<dbReference type="InterPro" id="IPR001539">
    <property type="entry name" value="Peptidase_U32"/>
</dbReference>
<evidence type="ECO:0000256" key="2">
    <source>
        <dbReference type="ARBA" id="ARBA00022801"/>
    </source>
</evidence>
<evidence type="ECO:0000256" key="3">
    <source>
        <dbReference type="ARBA" id="ARBA00038374"/>
    </source>
</evidence>
<dbReference type="Pfam" id="PF01136">
    <property type="entry name" value="Peptidase_U32"/>
    <property type="match status" value="1"/>
</dbReference>
<reference evidence="6" key="1">
    <citation type="submission" date="2017-02" db="EMBL/GenBank/DDBJ databases">
        <authorList>
            <person name="Varghese N."/>
            <person name="Submissions S."/>
        </authorList>
    </citation>
    <scope>NUCLEOTIDE SEQUENCE [LARGE SCALE GENOMIC DNA]</scope>
    <source>
        <strain evidence="6">ATCC 35199</strain>
    </source>
</reference>
<evidence type="ECO:0000313" key="5">
    <source>
        <dbReference type="EMBL" id="SKB59896.1"/>
    </source>
</evidence>
<proteinExistence type="inferred from homology"/>
<protein>
    <submittedName>
        <fullName evidence="5">Putative protease</fullName>
    </submittedName>
</protein>
<keyword evidence="2" id="KW-0378">Hydrolase</keyword>
<feature type="domain" description="Peptidase family U32 C-terminal" evidence="4">
    <location>
        <begin position="322"/>
        <end position="405"/>
    </location>
</feature>
<keyword evidence="1 5" id="KW-0645">Protease</keyword>
<dbReference type="Gene3D" id="2.40.30.10">
    <property type="entry name" value="Translation factors"/>
    <property type="match status" value="1"/>
</dbReference>
<evidence type="ECO:0000259" key="4">
    <source>
        <dbReference type="Pfam" id="PF16325"/>
    </source>
</evidence>
<name>A0A1T5CKM5_9FIRM</name>
<gene>
    <name evidence="5" type="ORF">SAMN02745120_2234</name>
</gene>
<dbReference type="AlphaFoldDB" id="A0A1T5CKM5"/>
<dbReference type="EMBL" id="FUYN01000005">
    <property type="protein sequence ID" value="SKB59896.1"/>
    <property type="molecule type" value="Genomic_DNA"/>
</dbReference>
<evidence type="ECO:0000313" key="6">
    <source>
        <dbReference type="Proteomes" id="UP000243406"/>
    </source>
</evidence>
<comment type="similarity">
    <text evidence="3">Belongs to the peptidase U32 family.</text>
</comment>
<sequence>MKRVELLAPAGDLEKLKMAIIYGADAVYIGGEKFGLRAASKNFTESEMIEGINFAHEHEKRVYVTCNIIPHNEDLDGASEYFKYLESIGVDAIIISDPGFLLIAKESVPNMELHLSTQANTTNFSSAKFWHSQGIKRIVTARELSLDELKDFKNNIPSTLELEAFVHGAMCISYSGRCLISNYFTSRDANRGECAQPCRWNYALMEEKRPGQFYPVEQDDRGTYFFNSKDLCLIEYIPELIKSGIDSLKIEGRIKTSYYVATVVRAYRMAIDAYYEDPENWKFNEAWMDELMKVSYRDFTTAFFESDDTSESQNYGSSSYIRNFDFVGLVKSGTNQEGYALIEQRNKFSKGEIVEIIGPDSNSVLLSQILEIKDIKNITLESSNVPKQEVYVKLEANVKENYILRRAVEKND</sequence>
<dbReference type="InterPro" id="IPR032525">
    <property type="entry name" value="Peptidase_U32_C"/>
</dbReference>
<dbReference type="GO" id="GO:0008233">
    <property type="term" value="F:peptidase activity"/>
    <property type="evidence" value="ECO:0007669"/>
    <property type="project" value="UniProtKB-KW"/>
</dbReference>
<dbReference type="RefSeq" id="WP_079590038.1">
    <property type="nucleotide sequence ID" value="NZ_CP154629.1"/>
</dbReference>
<organism evidence="5 6">
    <name type="scientific">Acetoanaerobium noterae</name>
    <dbReference type="NCBI Taxonomy" id="745369"/>
    <lineage>
        <taxon>Bacteria</taxon>
        <taxon>Bacillati</taxon>
        <taxon>Bacillota</taxon>
        <taxon>Clostridia</taxon>
        <taxon>Peptostreptococcales</taxon>
        <taxon>Filifactoraceae</taxon>
        <taxon>Acetoanaerobium</taxon>
    </lineage>
</organism>
<dbReference type="InterPro" id="IPR051454">
    <property type="entry name" value="RNA/ubiquinone_mod_enzymes"/>
</dbReference>
<dbReference type="OrthoDB" id="9807498at2"/>
<dbReference type="GO" id="GO:0006508">
    <property type="term" value="P:proteolysis"/>
    <property type="evidence" value="ECO:0007669"/>
    <property type="project" value="UniProtKB-KW"/>
</dbReference>
<dbReference type="Pfam" id="PF16325">
    <property type="entry name" value="Peptidase_U32_C"/>
    <property type="match status" value="1"/>
</dbReference>
<dbReference type="PROSITE" id="PS01276">
    <property type="entry name" value="PEPTIDASE_U32"/>
    <property type="match status" value="1"/>
</dbReference>
<evidence type="ECO:0000256" key="1">
    <source>
        <dbReference type="ARBA" id="ARBA00022670"/>
    </source>
</evidence>
<dbReference type="Proteomes" id="UP000243406">
    <property type="component" value="Unassembled WGS sequence"/>
</dbReference>
<accession>A0A1T5CKM5</accession>
<keyword evidence="6" id="KW-1185">Reference proteome</keyword>
<dbReference type="PANTHER" id="PTHR30217">
    <property type="entry name" value="PEPTIDASE U32 FAMILY"/>
    <property type="match status" value="1"/>
</dbReference>
<dbReference type="PANTHER" id="PTHR30217:SF6">
    <property type="entry name" value="TRNA HYDROXYLATION PROTEIN P"/>
    <property type="match status" value="1"/>
</dbReference>